<dbReference type="Gene3D" id="3.40.630.30">
    <property type="match status" value="1"/>
</dbReference>
<proteinExistence type="predicted"/>
<dbReference type="InterPro" id="IPR016181">
    <property type="entry name" value="Acyl_CoA_acyltransferase"/>
</dbReference>
<dbReference type="RefSeq" id="WP_135209124.1">
    <property type="nucleotide sequence ID" value="NZ_SPVF01000255.1"/>
</dbReference>
<dbReference type="GO" id="GO:0016747">
    <property type="term" value="F:acyltransferase activity, transferring groups other than amino-acyl groups"/>
    <property type="evidence" value="ECO:0007669"/>
    <property type="project" value="InterPro"/>
</dbReference>
<dbReference type="InterPro" id="IPR050276">
    <property type="entry name" value="MshD_Acetyltransferase"/>
</dbReference>
<feature type="domain" description="N-acetyltransferase" evidence="1">
    <location>
        <begin position="1"/>
        <end position="94"/>
    </location>
</feature>
<protein>
    <submittedName>
        <fullName evidence="2">GNAT family N-acetyltransferase</fullName>
    </submittedName>
</protein>
<dbReference type="Pfam" id="PF00583">
    <property type="entry name" value="Acetyltransf_1"/>
    <property type="match status" value="1"/>
</dbReference>
<evidence type="ECO:0000313" key="3">
    <source>
        <dbReference type="Proteomes" id="UP000298438"/>
    </source>
</evidence>
<dbReference type="SUPFAM" id="SSF55729">
    <property type="entry name" value="Acyl-CoA N-acyltransferases (Nat)"/>
    <property type="match status" value="1"/>
</dbReference>
<gene>
    <name evidence="2" type="ORF">E4L96_20760</name>
</gene>
<dbReference type="EMBL" id="SPVF01000255">
    <property type="protein sequence ID" value="TFW11631.1"/>
    <property type="molecule type" value="Genomic_DNA"/>
</dbReference>
<dbReference type="PANTHER" id="PTHR43617">
    <property type="entry name" value="L-AMINO ACID N-ACETYLTRANSFERASE"/>
    <property type="match status" value="1"/>
</dbReference>
<keyword evidence="3" id="KW-1185">Reference proteome</keyword>
<dbReference type="InterPro" id="IPR000182">
    <property type="entry name" value="GNAT_dom"/>
</dbReference>
<accession>A0A4Y9RTM4</accession>
<dbReference type="CDD" id="cd04301">
    <property type="entry name" value="NAT_SF"/>
    <property type="match status" value="1"/>
</dbReference>
<comment type="caution">
    <text evidence="2">The sequence shown here is derived from an EMBL/GenBank/DDBJ whole genome shotgun (WGS) entry which is preliminary data.</text>
</comment>
<dbReference type="AlphaFoldDB" id="A0A4Y9RTM4"/>
<keyword evidence="2" id="KW-0808">Transferase</keyword>
<evidence type="ECO:0000313" key="2">
    <source>
        <dbReference type="EMBL" id="TFW11631.1"/>
    </source>
</evidence>
<name>A0A4Y9RTM4_9BURK</name>
<dbReference type="PROSITE" id="PS51186">
    <property type="entry name" value="GNAT"/>
    <property type="match status" value="1"/>
</dbReference>
<reference evidence="2 3" key="1">
    <citation type="submission" date="2019-03" db="EMBL/GenBank/DDBJ databases">
        <title>Draft Genome Sequence of Massilia arenosa sp. nov., a Novel Massilia Species Isolated from a Sandy-loam Maize Soil.</title>
        <authorList>
            <person name="Raths R."/>
            <person name="Peta V."/>
            <person name="Bucking H."/>
        </authorList>
    </citation>
    <scope>NUCLEOTIDE SEQUENCE [LARGE SCALE GENOMIC DNA]</scope>
    <source>
        <strain evidence="2 3">MC02</strain>
    </source>
</reference>
<organism evidence="2 3">
    <name type="scientific">Zemynaea arenosa</name>
    <dbReference type="NCBI Taxonomy" id="2561931"/>
    <lineage>
        <taxon>Bacteria</taxon>
        <taxon>Pseudomonadati</taxon>
        <taxon>Pseudomonadota</taxon>
        <taxon>Betaproteobacteria</taxon>
        <taxon>Burkholderiales</taxon>
        <taxon>Oxalobacteraceae</taxon>
        <taxon>Telluria group</taxon>
        <taxon>Zemynaea</taxon>
    </lineage>
</organism>
<sequence>IDLRARPEPGAGHRCLLGMGVHEDYRRAGLGARLIEHAAAWAHGQGLAWIDLEVLSENAPAIGLYERCGFTRTGETTDMFRIDGDSLSYSYMTRALGA</sequence>
<evidence type="ECO:0000259" key="1">
    <source>
        <dbReference type="PROSITE" id="PS51186"/>
    </source>
</evidence>
<dbReference type="OrthoDB" id="336415at2"/>
<feature type="non-terminal residue" evidence="2">
    <location>
        <position position="1"/>
    </location>
</feature>
<dbReference type="Proteomes" id="UP000298438">
    <property type="component" value="Unassembled WGS sequence"/>
</dbReference>